<proteinExistence type="predicted"/>
<feature type="chain" id="PRO_5016678984" evidence="1">
    <location>
        <begin position="21"/>
        <end position="88"/>
    </location>
</feature>
<evidence type="ECO:0000256" key="1">
    <source>
        <dbReference type="SAM" id="SignalP"/>
    </source>
</evidence>
<sequence length="88" mass="10095">GESWLVLIGLFLPSCQFLMARTLNNGVSRCVSSLVSKSNDIQEVEVSATEVQRAVYKESKKKDCKALFLIHQCVEELWPIQLRRHEIF</sequence>
<evidence type="ECO:0000313" key="3">
    <source>
        <dbReference type="Proteomes" id="UP000257109"/>
    </source>
</evidence>
<gene>
    <name evidence="2" type="ORF">CR513_17703</name>
</gene>
<reference evidence="2" key="1">
    <citation type="submission" date="2018-05" db="EMBL/GenBank/DDBJ databases">
        <title>Draft genome of Mucuna pruriens seed.</title>
        <authorList>
            <person name="Nnadi N.E."/>
            <person name="Vos R."/>
            <person name="Hasami M.H."/>
            <person name="Devisetty U.K."/>
            <person name="Aguiy J.C."/>
        </authorList>
    </citation>
    <scope>NUCLEOTIDE SEQUENCE [LARGE SCALE GENOMIC DNA]</scope>
    <source>
        <strain evidence="2">JCA_2017</strain>
    </source>
</reference>
<accession>A0A371H909</accession>
<keyword evidence="1" id="KW-0732">Signal</keyword>
<dbReference type="Proteomes" id="UP000257109">
    <property type="component" value="Unassembled WGS sequence"/>
</dbReference>
<dbReference type="OrthoDB" id="1434147at2759"/>
<dbReference type="AlphaFoldDB" id="A0A371H909"/>
<organism evidence="2 3">
    <name type="scientific">Mucuna pruriens</name>
    <name type="common">Velvet bean</name>
    <name type="synonym">Dolichos pruriens</name>
    <dbReference type="NCBI Taxonomy" id="157652"/>
    <lineage>
        <taxon>Eukaryota</taxon>
        <taxon>Viridiplantae</taxon>
        <taxon>Streptophyta</taxon>
        <taxon>Embryophyta</taxon>
        <taxon>Tracheophyta</taxon>
        <taxon>Spermatophyta</taxon>
        <taxon>Magnoliopsida</taxon>
        <taxon>eudicotyledons</taxon>
        <taxon>Gunneridae</taxon>
        <taxon>Pentapetalae</taxon>
        <taxon>rosids</taxon>
        <taxon>fabids</taxon>
        <taxon>Fabales</taxon>
        <taxon>Fabaceae</taxon>
        <taxon>Papilionoideae</taxon>
        <taxon>50 kb inversion clade</taxon>
        <taxon>NPAAA clade</taxon>
        <taxon>indigoferoid/millettioid clade</taxon>
        <taxon>Phaseoleae</taxon>
        <taxon>Mucuna</taxon>
    </lineage>
</organism>
<feature type="signal peptide" evidence="1">
    <location>
        <begin position="1"/>
        <end position="20"/>
    </location>
</feature>
<protein>
    <submittedName>
        <fullName evidence="2">Uncharacterized protein</fullName>
    </submittedName>
</protein>
<dbReference type="EMBL" id="QJKJ01003271">
    <property type="protein sequence ID" value="RDX99264.1"/>
    <property type="molecule type" value="Genomic_DNA"/>
</dbReference>
<evidence type="ECO:0000313" key="2">
    <source>
        <dbReference type="EMBL" id="RDX99264.1"/>
    </source>
</evidence>
<keyword evidence="3" id="KW-1185">Reference proteome</keyword>
<comment type="caution">
    <text evidence="2">The sequence shown here is derived from an EMBL/GenBank/DDBJ whole genome shotgun (WGS) entry which is preliminary data.</text>
</comment>
<feature type="non-terminal residue" evidence="2">
    <location>
        <position position="1"/>
    </location>
</feature>
<name>A0A371H909_MUCPR</name>